<dbReference type="AlphaFoldDB" id="A0A1C4D6L5"/>
<evidence type="ECO:0000256" key="1">
    <source>
        <dbReference type="SAM" id="Phobius"/>
    </source>
</evidence>
<evidence type="ECO:0000313" key="2">
    <source>
        <dbReference type="EMBL" id="SCC26971.1"/>
    </source>
</evidence>
<keyword evidence="1" id="KW-1133">Transmembrane helix</keyword>
<protein>
    <submittedName>
        <fullName evidence="2">Uncharacterized protein</fullName>
    </submittedName>
</protein>
<gene>
    <name evidence="2" type="ORF">GA0061071_110134</name>
</gene>
<reference evidence="3" key="1">
    <citation type="submission" date="2016-08" db="EMBL/GenBank/DDBJ databases">
        <authorList>
            <person name="Varghese N."/>
            <person name="Submissions Spin"/>
        </authorList>
    </citation>
    <scope>NUCLEOTIDE SEQUENCE [LARGE SCALE GENOMIC DNA]</scope>
    <source>
        <strain evidence="3">REICA_082</strain>
    </source>
</reference>
<organism evidence="2 3">
    <name type="scientific">Kosakonia oryzendophytica</name>
    <dbReference type="NCBI Taxonomy" id="1005665"/>
    <lineage>
        <taxon>Bacteria</taxon>
        <taxon>Pseudomonadati</taxon>
        <taxon>Pseudomonadota</taxon>
        <taxon>Gammaproteobacteria</taxon>
        <taxon>Enterobacterales</taxon>
        <taxon>Enterobacteriaceae</taxon>
        <taxon>Kosakonia</taxon>
    </lineage>
</organism>
<keyword evidence="3" id="KW-1185">Reference proteome</keyword>
<keyword evidence="1" id="KW-0472">Membrane</keyword>
<dbReference type="Proteomes" id="UP000198975">
    <property type="component" value="Unassembled WGS sequence"/>
</dbReference>
<dbReference type="EMBL" id="FMAY01000010">
    <property type="protein sequence ID" value="SCC26971.1"/>
    <property type="molecule type" value="Genomic_DNA"/>
</dbReference>
<dbReference type="OrthoDB" id="6591137at2"/>
<name>A0A1C4D6L5_9ENTR</name>
<evidence type="ECO:0000313" key="3">
    <source>
        <dbReference type="Proteomes" id="UP000198975"/>
    </source>
</evidence>
<keyword evidence="1" id="KW-0812">Transmembrane</keyword>
<proteinExistence type="predicted"/>
<feature type="transmembrane region" description="Helical" evidence="1">
    <location>
        <begin position="6"/>
        <end position="24"/>
    </location>
</feature>
<sequence>MTRKKIIFFSFFFFVVGVAVDYFYQFLISRHYNEEKCTASLVVFYEDTHANLTLDFMYNLKEHRGVVAVSGNYIKNNHPAGNIRRDVSYTWTENRDTYNFTSTMVNKVKNVETLSDDIIALVMPDFYVYPQKYINYFIQNQGDSGFLFAIGKRPLFFCAR</sequence>
<accession>A0A1C4D6L5</accession>